<protein>
    <submittedName>
        <fullName evidence="1">Uncharacterized protein</fullName>
    </submittedName>
</protein>
<comment type="caution">
    <text evidence="1">The sequence shown here is derived from an EMBL/GenBank/DDBJ whole genome shotgun (WGS) entry which is preliminary data.</text>
</comment>
<sequence length="80" mass="8870">MSFEEGILLKLCMCEAKEKTQLGIAQQKREIASQGSHFVTGFSLRHRVLTASQGSHCVTGFSLRHTVLTAFTIHKYASCI</sequence>
<proteinExistence type="predicted"/>
<organism evidence="1 2">
    <name type="scientific">Dreissena polymorpha</name>
    <name type="common">Zebra mussel</name>
    <name type="synonym">Mytilus polymorpha</name>
    <dbReference type="NCBI Taxonomy" id="45954"/>
    <lineage>
        <taxon>Eukaryota</taxon>
        <taxon>Metazoa</taxon>
        <taxon>Spiralia</taxon>
        <taxon>Lophotrochozoa</taxon>
        <taxon>Mollusca</taxon>
        <taxon>Bivalvia</taxon>
        <taxon>Autobranchia</taxon>
        <taxon>Heteroconchia</taxon>
        <taxon>Euheterodonta</taxon>
        <taxon>Imparidentia</taxon>
        <taxon>Neoheterodontei</taxon>
        <taxon>Myida</taxon>
        <taxon>Dreissenoidea</taxon>
        <taxon>Dreissenidae</taxon>
        <taxon>Dreissena</taxon>
    </lineage>
</organism>
<evidence type="ECO:0000313" key="2">
    <source>
        <dbReference type="Proteomes" id="UP000828390"/>
    </source>
</evidence>
<reference evidence="1" key="1">
    <citation type="journal article" date="2019" name="bioRxiv">
        <title>The Genome of the Zebra Mussel, Dreissena polymorpha: A Resource for Invasive Species Research.</title>
        <authorList>
            <person name="McCartney M.A."/>
            <person name="Auch B."/>
            <person name="Kono T."/>
            <person name="Mallez S."/>
            <person name="Zhang Y."/>
            <person name="Obille A."/>
            <person name="Becker A."/>
            <person name="Abrahante J.E."/>
            <person name="Garbe J."/>
            <person name="Badalamenti J.P."/>
            <person name="Herman A."/>
            <person name="Mangelson H."/>
            <person name="Liachko I."/>
            <person name="Sullivan S."/>
            <person name="Sone E.D."/>
            <person name="Koren S."/>
            <person name="Silverstein K.A.T."/>
            <person name="Beckman K.B."/>
            <person name="Gohl D.M."/>
        </authorList>
    </citation>
    <scope>NUCLEOTIDE SEQUENCE</scope>
    <source>
        <strain evidence="1">Duluth1</strain>
        <tissue evidence="1">Whole animal</tissue>
    </source>
</reference>
<keyword evidence="2" id="KW-1185">Reference proteome</keyword>
<name>A0A9D3YHH2_DREPO</name>
<dbReference type="EMBL" id="JAIWYP010000015">
    <property type="protein sequence ID" value="KAH3700807.1"/>
    <property type="molecule type" value="Genomic_DNA"/>
</dbReference>
<evidence type="ECO:0000313" key="1">
    <source>
        <dbReference type="EMBL" id="KAH3700807.1"/>
    </source>
</evidence>
<gene>
    <name evidence="1" type="ORF">DPMN_075787</name>
</gene>
<dbReference type="Proteomes" id="UP000828390">
    <property type="component" value="Unassembled WGS sequence"/>
</dbReference>
<reference evidence="1" key="2">
    <citation type="submission" date="2020-11" db="EMBL/GenBank/DDBJ databases">
        <authorList>
            <person name="McCartney M.A."/>
            <person name="Auch B."/>
            <person name="Kono T."/>
            <person name="Mallez S."/>
            <person name="Becker A."/>
            <person name="Gohl D.M."/>
            <person name="Silverstein K.A.T."/>
            <person name="Koren S."/>
            <person name="Bechman K.B."/>
            <person name="Herman A."/>
            <person name="Abrahante J.E."/>
            <person name="Garbe J."/>
        </authorList>
    </citation>
    <scope>NUCLEOTIDE SEQUENCE</scope>
    <source>
        <strain evidence="1">Duluth1</strain>
        <tissue evidence="1">Whole animal</tissue>
    </source>
</reference>
<dbReference type="AlphaFoldDB" id="A0A9D3YHH2"/>
<accession>A0A9D3YHH2</accession>